<dbReference type="Proteomes" id="UP001162992">
    <property type="component" value="Chromosome 23"/>
</dbReference>
<protein>
    <submittedName>
        <fullName evidence="1">Uncharacterized protein</fullName>
    </submittedName>
</protein>
<evidence type="ECO:0000313" key="1">
    <source>
        <dbReference type="EMBL" id="KAJ7513973.1"/>
    </source>
</evidence>
<name>A0ACC2A8T5_DIPCM</name>
<evidence type="ECO:0000313" key="2">
    <source>
        <dbReference type="Proteomes" id="UP001162992"/>
    </source>
</evidence>
<comment type="caution">
    <text evidence="1">The sequence shown here is derived from an EMBL/GenBank/DDBJ whole genome shotgun (WGS) entry which is preliminary data.</text>
</comment>
<organism evidence="1 2">
    <name type="scientific">Diphasiastrum complanatum</name>
    <name type="common">Issler's clubmoss</name>
    <name type="synonym">Lycopodium complanatum</name>
    <dbReference type="NCBI Taxonomy" id="34168"/>
    <lineage>
        <taxon>Eukaryota</taxon>
        <taxon>Viridiplantae</taxon>
        <taxon>Streptophyta</taxon>
        <taxon>Embryophyta</taxon>
        <taxon>Tracheophyta</taxon>
        <taxon>Lycopodiopsida</taxon>
        <taxon>Lycopodiales</taxon>
        <taxon>Lycopodiaceae</taxon>
        <taxon>Lycopodioideae</taxon>
        <taxon>Diphasiastrum</taxon>
    </lineage>
</organism>
<keyword evidence="2" id="KW-1185">Reference proteome</keyword>
<reference evidence="2" key="1">
    <citation type="journal article" date="2024" name="Proc. Natl. Acad. Sci. U.S.A.">
        <title>Extraordinary preservation of gene collinearity over three hundred million years revealed in homosporous lycophytes.</title>
        <authorList>
            <person name="Li C."/>
            <person name="Wickell D."/>
            <person name="Kuo L.Y."/>
            <person name="Chen X."/>
            <person name="Nie B."/>
            <person name="Liao X."/>
            <person name="Peng D."/>
            <person name="Ji J."/>
            <person name="Jenkins J."/>
            <person name="Williams M."/>
            <person name="Shu S."/>
            <person name="Plott C."/>
            <person name="Barry K."/>
            <person name="Rajasekar S."/>
            <person name="Grimwood J."/>
            <person name="Han X."/>
            <person name="Sun S."/>
            <person name="Hou Z."/>
            <person name="He W."/>
            <person name="Dai G."/>
            <person name="Sun C."/>
            <person name="Schmutz J."/>
            <person name="Leebens-Mack J.H."/>
            <person name="Li F.W."/>
            <person name="Wang L."/>
        </authorList>
    </citation>
    <scope>NUCLEOTIDE SEQUENCE [LARGE SCALE GENOMIC DNA]</scope>
    <source>
        <strain evidence="2">cv. PW_Plant_1</strain>
    </source>
</reference>
<sequence length="328" mass="36528">MSKYHGKRRSSFDSEGTSFGASPPQSPRHPVYFVQSPSRESHDGDKPSIQSTPALSPTASPLHPSFIQLPPARDHENGQRVVSHPKPGSRRILPQPSYGGVALPQVSHKKGYQKWTPNSILEEEEQQAGYRKRKELSRCCMFWLSVLFCILIFLTGVLIFWLVYQPHSPQVEVKDITFFEFEVVSGTDEGVPTDVLSTNCTLTLSIMNPSKYFGVHVRPSQISLLYQDLLIGTGQVPTFYQDKNSKSMFVVVVTASKLPLYGAGPSLQSITDAGGGVTLQIGGVIESRAYVFWKFIKPRFTDYFSCNIIVSSSGVNFLKLLQKTCSYH</sequence>
<accession>A0ACC2A8T5</accession>
<proteinExistence type="predicted"/>
<gene>
    <name evidence="1" type="ORF">O6H91_23G021300</name>
</gene>
<dbReference type="EMBL" id="CM055114">
    <property type="protein sequence ID" value="KAJ7513973.1"/>
    <property type="molecule type" value="Genomic_DNA"/>
</dbReference>